<protein>
    <recommendedName>
        <fullName evidence="3">DUF4183 domain-containing protein</fullName>
    </recommendedName>
</protein>
<gene>
    <name evidence="1" type="ORF">V3851_05480</name>
</gene>
<evidence type="ECO:0000313" key="2">
    <source>
        <dbReference type="Proteomes" id="UP001306950"/>
    </source>
</evidence>
<keyword evidence="2" id="KW-1185">Reference proteome</keyword>
<dbReference type="Proteomes" id="UP001306950">
    <property type="component" value="Unassembled WGS sequence"/>
</dbReference>
<proteinExistence type="predicted"/>
<reference evidence="1 2" key="1">
    <citation type="submission" date="2024-02" db="EMBL/GenBank/DDBJ databases">
        <title>A nitrogen-fixing paenibacillus bacterium.</title>
        <authorList>
            <person name="Zhang W.L."/>
            <person name="Chen S.F."/>
        </authorList>
    </citation>
    <scope>NUCLEOTIDE SEQUENCE [LARGE SCALE GENOMIC DNA]</scope>
    <source>
        <strain evidence="1 2">M1</strain>
    </source>
</reference>
<dbReference type="EMBL" id="JAZHPZ010000002">
    <property type="protein sequence ID" value="MEF2965278.1"/>
    <property type="molecule type" value="Genomic_DNA"/>
</dbReference>
<evidence type="ECO:0008006" key="3">
    <source>
        <dbReference type="Google" id="ProtNLM"/>
    </source>
</evidence>
<comment type="caution">
    <text evidence="1">The sequence shown here is derived from an EMBL/GenBank/DDBJ whole genome shotgun (WGS) entry which is preliminary data.</text>
</comment>
<name>A0ABU7VPF1_9BACL</name>
<accession>A0ABU7VPF1</accession>
<organism evidence="1 2">
    <name type="scientific">Paenibacillus haidiansis</name>
    <dbReference type="NCBI Taxonomy" id="1574488"/>
    <lineage>
        <taxon>Bacteria</taxon>
        <taxon>Bacillati</taxon>
        <taxon>Bacillota</taxon>
        <taxon>Bacilli</taxon>
        <taxon>Bacillales</taxon>
        <taxon>Paenibacillaceae</taxon>
        <taxon>Paenibacillus</taxon>
    </lineage>
</organism>
<evidence type="ECO:0000313" key="1">
    <source>
        <dbReference type="EMBL" id="MEF2965278.1"/>
    </source>
</evidence>
<sequence>MASILGYDATYTSANMLPGIELIGGREIARVAVFIDPANPASFNARVELKGNIGIFTNDAEGNPTFNVIIFRNGVEIYRATSEIDLALNTITNQIVSVMAIDGAIPGLQTYQLAVEPEPGDANQIFVRGPIAFSATVIGL</sequence>